<dbReference type="InterPro" id="IPR025624">
    <property type="entry name" value="PcfK"/>
</dbReference>
<accession>A0AB38U8Z3</accession>
<evidence type="ECO:0000313" key="3">
    <source>
        <dbReference type="Proteomes" id="UP001162960"/>
    </source>
</evidence>
<proteinExistence type="predicted"/>
<organism evidence="2 3">
    <name type="scientific">Bacteroides thetaiotaomicron</name>
    <dbReference type="NCBI Taxonomy" id="818"/>
    <lineage>
        <taxon>Bacteria</taxon>
        <taxon>Pseudomonadati</taxon>
        <taxon>Bacteroidota</taxon>
        <taxon>Bacteroidia</taxon>
        <taxon>Bacteroidales</taxon>
        <taxon>Bacteroidaceae</taxon>
        <taxon>Bacteroides</taxon>
    </lineage>
</organism>
<gene>
    <name evidence="2" type="ORF">KQP74_15640</name>
</gene>
<dbReference type="AlphaFoldDB" id="A0AB38U8Z3"/>
<evidence type="ECO:0000256" key="1">
    <source>
        <dbReference type="SAM" id="MobiDB-lite"/>
    </source>
</evidence>
<protein>
    <submittedName>
        <fullName evidence="2">PcfK-like family protein</fullName>
    </submittedName>
</protein>
<feature type="region of interest" description="Disordered" evidence="1">
    <location>
        <begin position="117"/>
        <end position="139"/>
    </location>
</feature>
<reference evidence="2" key="1">
    <citation type="submission" date="2021-06" db="EMBL/GenBank/DDBJ databases">
        <title>Interrogation of the integrated mobile genetic elements in gut-associated Bacteroides with a consensus prediction approach.</title>
        <authorList>
            <person name="Campbell D.E."/>
            <person name="Leigh J.R."/>
            <person name="Kim T."/>
            <person name="England W."/>
            <person name="Whitaker R.J."/>
            <person name="Degnan P.H."/>
        </authorList>
    </citation>
    <scope>NUCLEOTIDE SEQUENCE</scope>
    <source>
        <strain evidence="2">VPI-3443</strain>
    </source>
</reference>
<dbReference type="EMBL" id="CP083685">
    <property type="protein sequence ID" value="UYU89377.1"/>
    <property type="molecule type" value="Genomic_DNA"/>
</dbReference>
<dbReference type="Proteomes" id="UP001162960">
    <property type="component" value="Chromosome"/>
</dbReference>
<sequence length="139" mass="15868">MKTNSFQDAIKSYLDERVKTDELFAKAYAKSNKSLKECCDYIMGEAKKRGNAVAMTDDEVFGLAVHYYDEDNIKVNKVSGSYKVSAPASAPVPKVELTEEDKKKAREEAIRRLTEEQYASIKKKPNKRKEEDVQQMSLF</sequence>
<name>A0AB38U8Z3_BACT4</name>
<dbReference type="Pfam" id="PF14058">
    <property type="entry name" value="PcfK"/>
    <property type="match status" value="1"/>
</dbReference>
<evidence type="ECO:0000313" key="2">
    <source>
        <dbReference type="EMBL" id="UYU89377.1"/>
    </source>
</evidence>
<dbReference type="RefSeq" id="WP_264455070.1">
    <property type="nucleotide sequence ID" value="NZ_CP083685.1"/>
</dbReference>